<keyword evidence="4" id="KW-1185">Reference proteome</keyword>
<evidence type="ECO:0000256" key="2">
    <source>
        <dbReference type="SAM" id="Phobius"/>
    </source>
</evidence>
<accession>A0AAE4CD13</accession>
<feature type="transmembrane region" description="Helical" evidence="2">
    <location>
        <begin position="100"/>
        <end position="121"/>
    </location>
</feature>
<dbReference type="EMBL" id="JAVDYB010000001">
    <property type="protein sequence ID" value="MDR7280166.1"/>
    <property type="molecule type" value="Genomic_DNA"/>
</dbReference>
<keyword evidence="2" id="KW-0812">Transmembrane</keyword>
<proteinExistence type="predicted"/>
<keyword evidence="2" id="KW-0472">Membrane</keyword>
<keyword evidence="2" id="KW-1133">Transmembrane helix</keyword>
<evidence type="ECO:0000313" key="4">
    <source>
        <dbReference type="Proteomes" id="UP001183643"/>
    </source>
</evidence>
<protein>
    <submittedName>
        <fullName evidence="3">Uncharacterized protein</fullName>
    </submittedName>
</protein>
<feature type="transmembrane region" description="Helical" evidence="2">
    <location>
        <begin position="145"/>
        <end position="169"/>
    </location>
</feature>
<feature type="transmembrane region" description="Helical" evidence="2">
    <location>
        <begin position="12"/>
        <end position="36"/>
    </location>
</feature>
<organism evidence="3 4">
    <name type="scientific">Catenuloplanes atrovinosus</name>
    <dbReference type="NCBI Taxonomy" id="137266"/>
    <lineage>
        <taxon>Bacteria</taxon>
        <taxon>Bacillati</taxon>
        <taxon>Actinomycetota</taxon>
        <taxon>Actinomycetes</taxon>
        <taxon>Micromonosporales</taxon>
        <taxon>Micromonosporaceae</taxon>
        <taxon>Catenuloplanes</taxon>
    </lineage>
</organism>
<comment type="caution">
    <text evidence="3">The sequence shown here is derived from an EMBL/GenBank/DDBJ whole genome shotgun (WGS) entry which is preliminary data.</text>
</comment>
<sequence length="213" mass="21170">MPAPATGPPRAVALAAALMIGMGVAGILAAALHLLLTVDGLSDFAVDARRLGADSVLADRVEGGIRGSAIAGVVLSGIAGVLLVSLAVGVRSGVPAARVVTWVLCALGLCGGALSLAVGLLQRDLGSSDRRVAAVLAASADVYPAWWVAAGIGLAVAQVVGYFLVAALLAAGVRTRPAPVAPPVMPFPPPPVPIVPPHPDPTRSPWAPPPPSR</sequence>
<dbReference type="RefSeq" id="WP_310374382.1">
    <property type="nucleotide sequence ID" value="NZ_JAVDYB010000001.1"/>
</dbReference>
<reference evidence="3" key="1">
    <citation type="submission" date="2023-07" db="EMBL/GenBank/DDBJ databases">
        <title>Sequencing the genomes of 1000 actinobacteria strains.</title>
        <authorList>
            <person name="Klenk H.-P."/>
        </authorList>
    </citation>
    <scope>NUCLEOTIDE SEQUENCE</scope>
    <source>
        <strain evidence="3">DSM 44707</strain>
    </source>
</reference>
<dbReference type="Proteomes" id="UP001183643">
    <property type="component" value="Unassembled WGS sequence"/>
</dbReference>
<feature type="region of interest" description="Disordered" evidence="1">
    <location>
        <begin position="191"/>
        <end position="213"/>
    </location>
</feature>
<dbReference type="AlphaFoldDB" id="A0AAE4CD13"/>
<gene>
    <name evidence="3" type="ORF">J2S41_006944</name>
</gene>
<name>A0AAE4CD13_9ACTN</name>
<evidence type="ECO:0000313" key="3">
    <source>
        <dbReference type="EMBL" id="MDR7280166.1"/>
    </source>
</evidence>
<feature type="transmembrane region" description="Helical" evidence="2">
    <location>
        <begin position="69"/>
        <end position="88"/>
    </location>
</feature>
<evidence type="ECO:0000256" key="1">
    <source>
        <dbReference type="SAM" id="MobiDB-lite"/>
    </source>
</evidence>